<dbReference type="Pfam" id="PF13173">
    <property type="entry name" value="AAA_14"/>
    <property type="match status" value="1"/>
</dbReference>
<dbReference type="SUPFAM" id="SSF52540">
    <property type="entry name" value="P-loop containing nucleoside triphosphate hydrolases"/>
    <property type="match status" value="1"/>
</dbReference>
<evidence type="ECO:0000259" key="1">
    <source>
        <dbReference type="Pfam" id="PF13173"/>
    </source>
</evidence>
<accession>A0A4P6YTN6</accession>
<name>A0A4P6YTN6_9LACO</name>
<dbReference type="Gene3D" id="3.40.50.300">
    <property type="entry name" value="P-loop containing nucleotide triphosphate hydrolases"/>
    <property type="match status" value="1"/>
</dbReference>
<dbReference type="AlphaFoldDB" id="A0A4P6YTN6"/>
<keyword evidence="4" id="KW-1185">Reference proteome</keyword>
<reference evidence="4" key="1">
    <citation type="submission" date="2019-03" db="EMBL/GenBank/DDBJ databases">
        <title>Weissella sp. 26KH-42 Genome sequencing.</title>
        <authorList>
            <person name="Heo J."/>
            <person name="Kim S.-J."/>
            <person name="Kim J.-S."/>
            <person name="Hong S.-B."/>
            <person name="Kwon S.-W."/>
        </authorList>
    </citation>
    <scope>NUCLEOTIDE SEQUENCE [LARGE SCALE GENOMIC DNA]</scope>
    <source>
        <strain evidence="4">26KH-42</strain>
    </source>
</reference>
<feature type="domain" description="DUF4143" evidence="2">
    <location>
        <begin position="202"/>
        <end position="346"/>
    </location>
</feature>
<dbReference type="EMBL" id="CP037940">
    <property type="protein sequence ID" value="QBO36129.1"/>
    <property type="molecule type" value="Genomic_DNA"/>
</dbReference>
<sequence length="400" mass="46070">MIARERYMKVVKPLIGNEFIKIITGVRRSGKSVLLEQIREVIKTEYDNPNVIYLNFESFTNRKYLNNPDLFYGFLAENSAKNEKTYYFFDEIQLVQEWEAIINSLRVDFDADIYVTGSNASILSGEMATLLSGRYVQIEVYPFSFKEYVELKKIEIHDQTAINQAFADYMYLGGMPSVVGQTAPDDSKLQELSSIYDSILLRDISLRIPKGNQEILDTLALLLMDSITSEVNLNKIKNRLKDVGFNINSETLKNYMAKMDQAYLFYTVEHANIRGSERLRANSKYYTVDNGLWHSQIESQGTNLGNQLENLVFIELKRRGYKVKFGEINGKEIDFVASKNGNKEYYQVTYEIPRDSNREIENLLEIPDNYLKTLIVGVDNGTRSVEGVNVLPIKEWLLSE</sequence>
<dbReference type="Pfam" id="PF13635">
    <property type="entry name" value="DUF4143"/>
    <property type="match status" value="1"/>
</dbReference>
<dbReference type="InterPro" id="IPR027417">
    <property type="entry name" value="P-loop_NTPase"/>
</dbReference>
<keyword evidence="3" id="KW-0547">Nucleotide-binding</keyword>
<evidence type="ECO:0000313" key="4">
    <source>
        <dbReference type="Proteomes" id="UP000292886"/>
    </source>
</evidence>
<gene>
    <name evidence="3" type="ORF">EQG49_06480</name>
</gene>
<organism evidence="3 4">
    <name type="scientific">Periweissella cryptocerci</name>
    <dbReference type="NCBI Taxonomy" id="2506420"/>
    <lineage>
        <taxon>Bacteria</taxon>
        <taxon>Bacillati</taxon>
        <taxon>Bacillota</taxon>
        <taxon>Bacilli</taxon>
        <taxon>Lactobacillales</taxon>
        <taxon>Lactobacillaceae</taxon>
        <taxon>Periweissella</taxon>
    </lineage>
</organism>
<dbReference type="KEGG" id="wei:EQG49_06480"/>
<dbReference type="OrthoDB" id="9801684at2"/>
<protein>
    <submittedName>
        <fullName evidence="3">ATP-binding protein</fullName>
    </submittedName>
</protein>
<dbReference type="Proteomes" id="UP000292886">
    <property type="component" value="Chromosome"/>
</dbReference>
<evidence type="ECO:0000259" key="2">
    <source>
        <dbReference type="Pfam" id="PF13635"/>
    </source>
</evidence>
<dbReference type="InterPro" id="IPR041682">
    <property type="entry name" value="AAA_14"/>
</dbReference>
<evidence type="ECO:0000313" key="3">
    <source>
        <dbReference type="EMBL" id="QBO36129.1"/>
    </source>
</evidence>
<keyword evidence="3" id="KW-0067">ATP-binding</keyword>
<feature type="domain" description="AAA" evidence="1">
    <location>
        <begin position="19"/>
        <end position="148"/>
    </location>
</feature>
<dbReference type="InterPro" id="IPR025420">
    <property type="entry name" value="DUF4143"/>
</dbReference>
<dbReference type="GO" id="GO:0005524">
    <property type="term" value="F:ATP binding"/>
    <property type="evidence" value="ECO:0007669"/>
    <property type="project" value="UniProtKB-KW"/>
</dbReference>
<dbReference type="RefSeq" id="WP_133363207.1">
    <property type="nucleotide sequence ID" value="NZ_CP037940.1"/>
</dbReference>
<dbReference type="PANTHER" id="PTHR33295">
    <property type="entry name" value="ATPASE"/>
    <property type="match status" value="1"/>
</dbReference>
<dbReference type="PANTHER" id="PTHR33295:SF20">
    <property type="entry name" value="ATPASE"/>
    <property type="match status" value="1"/>
</dbReference>
<proteinExistence type="predicted"/>